<gene>
    <name evidence="1" type="ORF">PSAL_030280</name>
</gene>
<proteinExistence type="predicted"/>
<sequence length="140" mass="15733">MLLPWGHWNKGVETLEHVLVLVQQEAVRLDPDRLEALYFQLGEAGAEDVLCRAMEEIALRLGHTERLFRQGRRAEMRKSSRSLVAMAEQIGMNALARVAQDVTQCIDDDDFVALAATLARLLRVGEQSLTAVWDLQGVHL</sequence>
<evidence type="ECO:0008006" key="3">
    <source>
        <dbReference type="Google" id="ProtNLM"/>
    </source>
</evidence>
<reference evidence="1 2" key="1">
    <citation type="submission" date="2020-08" db="EMBL/GenBank/DDBJ databases">
        <title>Genome sequence of Rhodobacteraceae bacterium Lw-13e.</title>
        <authorList>
            <person name="Poehlein A."/>
            <person name="Wolter L."/>
            <person name="Daniel R."/>
            <person name="Brinkhoff T."/>
        </authorList>
    </citation>
    <scope>NUCLEOTIDE SEQUENCE [LARGE SCALE GENOMIC DNA]</scope>
    <source>
        <strain evidence="1 2">Lw-13e</strain>
    </source>
</reference>
<evidence type="ECO:0000313" key="2">
    <source>
        <dbReference type="Proteomes" id="UP000283786"/>
    </source>
</evidence>
<keyword evidence="2" id="KW-1185">Reference proteome</keyword>
<dbReference type="InterPro" id="IPR036641">
    <property type="entry name" value="HPT_dom_sf"/>
</dbReference>
<name>A0A418SGH2_9RHOB</name>
<dbReference type="Proteomes" id="UP000283786">
    <property type="component" value="Chromosome"/>
</dbReference>
<dbReference type="GO" id="GO:0000160">
    <property type="term" value="P:phosphorelay signal transduction system"/>
    <property type="evidence" value="ECO:0007669"/>
    <property type="project" value="InterPro"/>
</dbReference>
<protein>
    <recommendedName>
        <fullName evidence="3">Hpt domain protein</fullName>
    </recommendedName>
</protein>
<dbReference type="Gene3D" id="1.20.120.160">
    <property type="entry name" value="HPT domain"/>
    <property type="match status" value="1"/>
</dbReference>
<dbReference type="SUPFAM" id="SSF47226">
    <property type="entry name" value="Histidine-containing phosphotransfer domain, HPT domain"/>
    <property type="match status" value="1"/>
</dbReference>
<evidence type="ECO:0000313" key="1">
    <source>
        <dbReference type="EMBL" id="QPM91773.1"/>
    </source>
</evidence>
<dbReference type="KEGG" id="palw:PSAL_030280"/>
<organism evidence="1 2">
    <name type="scientific">Pseudooceanicola algae</name>
    <dbReference type="NCBI Taxonomy" id="1537215"/>
    <lineage>
        <taxon>Bacteria</taxon>
        <taxon>Pseudomonadati</taxon>
        <taxon>Pseudomonadota</taxon>
        <taxon>Alphaproteobacteria</taxon>
        <taxon>Rhodobacterales</taxon>
        <taxon>Paracoccaceae</taxon>
        <taxon>Pseudooceanicola</taxon>
    </lineage>
</organism>
<dbReference type="EMBL" id="CP060436">
    <property type="protein sequence ID" value="QPM91773.1"/>
    <property type="molecule type" value="Genomic_DNA"/>
</dbReference>
<accession>A0A418SGH2</accession>
<dbReference type="AlphaFoldDB" id="A0A418SGH2"/>